<dbReference type="InterPro" id="IPR007129">
    <property type="entry name" value="Ubiqinol_cyt_c_chaperone_CPB3"/>
</dbReference>
<dbReference type="GO" id="GO:0034551">
    <property type="term" value="P:mitochondrial respiratory chain complex III assembly"/>
    <property type="evidence" value="ECO:0007669"/>
    <property type="project" value="TreeGrafter"/>
</dbReference>
<proteinExistence type="inferred from homology"/>
<comment type="caution">
    <text evidence="4">The sequence shown here is derived from an EMBL/GenBank/DDBJ whole genome shotgun (WGS) entry which is preliminary data.</text>
</comment>
<dbReference type="Proteomes" id="UP000653305">
    <property type="component" value="Unassembled WGS sequence"/>
</dbReference>
<name>A0A830CIM1_9LAMI</name>
<keyword evidence="5" id="KW-1185">Reference proteome</keyword>
<dbReference type="PANTHER" id="PTHR12184">
    <property type="entry name" value="UBIQUINOL-CYTOCHROME C REDUCTASE COMPLEX ASSEMBLY FACTOR 1 FAMILY MEMBER"/>
    <property type="match status" value="1"/>
</dbReference>
<evidence type="ECO:0000313" key="5">
    <source>
        <dbReference type="Proteomes" id="UP000653305"/>
    </source>
</evidence>
<dbReference type="Gene3D" id="3.40.50.1820">
    <property type="entry name" value="alpha/beta hydrolase"/>
    <property type="match status" value="1"/>
</dbReference>
<dbReference type="Pfam" id="PF03981">
    <property type="entry name" value="Ubiq_cyt_C_chap"/>
    <property type="match status" value="1"/>
</dbReference>
<dbReference type="PANTHER" id="PTHR12184:SF1">
    <property type="entry name" value="UBIQUINOL-CYTOCHROME-C REDUCTASE COMPLEX ASSEMBLY FACTOR 1"/>
    <property type="match status" value="1"/>
</dbReference>
<feature type="domain" description="AB hydrolase-1" evidence="2">
    <location>
        <begin position="162"/>
        <end position="224"/>
    </location>
</feature>
<dbReference type="InterPro" id="IPR029058">
    <property type="entry name" value="AB_hydrolase_fold"/>
</dbReference>
<evidence type="ECO:0000259" key="2">
    <source>
        <dbReference type="Pfam" id="PF00561"/>
    </source>
</evidence>
<dbReference type="EMBL" id="BMAC01000471">
    <property type="protein sequence ID" value="GFP97048.1"/>
    <property type="molecule type" value="Genomic_DNA"/>
</dbReference>
<dbReference type="InterPro" id="IPR021150">
    <property type="entry name" value="Ubiq_cyt_c_chap"/>
</dbReference>
<dbReference type="AlphaFoldDB" id="A0A830CIM1"/>
<dbReference type="Pfam" id="PF00561">
    <property type="entry name" value="Abhydrolase_1"/>
    <property type="match status" value="1"/>
</dbReference>
<dbReference type="SUPFAM" id="SSF53474">
    <property type="entry name" value="alpha/beta-Hydrolases"/>
    <property type="match status" value="1"/>
</dbReference>
<gene>
    <name evidence="4" type="ORF">PHJA_001848900</name>
</gene>
<comment type="similarity">
    <text evidence="1">Belongs to the CBP3 family.</text>
</comment>
<dbReference type="InterPro" id="IPR000073">
    <property type="entry name" value="AB_hydrolase_1"/>
</dbReference>
<evidence type="ECO:0000313" key="4">
    <source>
        <dbReference type="EMBL" id="GFP97048.1"/>
    </source>
</evidence>
<evidence type="ECO:0000259" key="3">
    <source>
        <dbReference type="Pfam" id="PF03981"/>
    </source>
</evidence>
<dbReference type="GO" id="GO:0005739">
    <property type="term" value="C:mitochondrion"/>
    <property type="evidence" value="ECO:0007669"/>
    <property type="project" value="TreeGrafter"/>
</dbReference>
<accession>A0A830CIM1</accession>
<sequence>MFWCKPSSLALASDSAYRVDDPQYEGIKRVILKLILFYNKQSQFLHWANGIYSRVTYQVDRPAIYDVFSLETTFKTTFSLLVLHMWRCLRRLKEEGKGRNVFLDEGTSKDSQPSEGALPFVQASYHRIIVGGGVPARVLGNMVLLAPPGDCCRRIRVLPEPEKVTFMDLITDLLALLDALNLSKVFLIGKDFGVSVVSIFTLLHQDKVLGFVTIGIPFSLPRPATYIESLPEGYYISRWQPGRAEADFGRLDAKTVVKNVYILFSKSEIPIAQENQEIMNFVEPNTPLPYWFTKEDLSTYGSLKKTFPQIAADEKELILSSMPADSREKGYALYASLIDEEVTIYRRKKKE</sequence>
<dbReference type="GO" id="GO:0016787">
    <property type="term" value="F:hydrolase activity"/>
    <property type="evidence" value="ECO:0007669"/>
    <property type="project" value="UniProtKB-ARBA"/>
</dbReference>
<feature type="domain" description="Ubiquinol-cytochrome c chaperone" evidence="3">
    <location>
        <begin position="68"/>
        <end position="97"/>
    </location>
</feature>
<dbReference type="OrthoDB" id="10253878at2759"/>
<evidence type="ECO:0000256" key="1">
    <source>
        <dbReference type="ARBA" id="ARBA00006407"/>
    </source>
</evidence>
<organism evidence="4 5">
    <name type="scientific">Phtheirospermum japonicum</name>
    <dbReference type="NCBI Taxonomy" id="374723"/>
    <lineage>
        <taxon>Eukaryota</taxon>
        <taxon>Viridiplantae</taxon>
        <taxon>Streptophyta</taxon>
        <taxon>Embryophyta</taxon>
        <taxon>Tracheophyta</taxon>
        <taxon>Spermatophyta</taxon>
        <taxon>Magnoliopsida</taxon>
        <taxon>eudicotyledons</taxon>
        <taxon>Gunneridae</taxon>
        <taxon>Pentapetalae</taxon>
        <taxon>asterids</taxon>
        <taxon>lamiids</taxon>
        <taxon>Lamiales</taxon>
        <taxon>Orobanchaceae</taxon>
        <taxon>Orobanchaceae incertae sedis</taxon>
        <taxon>Phtheirospermum</taxon>
    </lineage>
</organism>
<protein>
    <submittedName>
        <fullName evidence="4">Uncharacterized protein</fullName>
    </submittedName>
</protein>
<reference evidence="4" key="1">
    <citation type="submission" date="2020-07" db="EMBL/GenBank/DDBJ databases">
        <title>Ethylene signaling mediates host invasion by parasitic plants.</title>
        <authorList>
            <person name="Yoshida S."/>
        </authorList>
    </citation>
    <scope>NUCLEOTIDE SEQUENCE</scope>
    <source>
        <strain evidence="4">Okayama</strain>
    </source>
</reference>